<dbReference type="GO" id="GO:0007131">
    <property type="term" value="P:reciprocal meiotic recombination"/>
    <property type="evidence" value="ECO:0007669"/>
    <property type="project" value="TreeGrafter"/>
</dbReference>
<dbReference type="AlphaFoldDB" id="A0A401SBP3"/>
<dbReference type="InterPro" id="IPR019734">
    <property type="entry name" value="TPR_rpt"/>
</dbReference>
<dbReference type="Pfam" id="PF08631">
    <property type="entry name" value="SPO22"/>
    <property type="match status" value="1"/>
</dbReference>
<dbReference type="EMBL" id="BEZZ01000179">
    <property type="protein sequence ID" value="GCC27827.1"/>
    <property type="molecule type" value="Genomic_DNA"/>
</dbReference>
<gene>
    <name evidence="4" type="ORF">chiPu_0006253</name>
</gene>
<accession>A0A401SBP3</accession>
<keyword evidence="5" id="KW-1185">Reference proteome</keyword>
<name>A0A401SBP3_CHIPU</name>
<feature type="repeat" description="TPR" evidence="3">
    <location>
        <begin position="451"/>
        <end position="484"/>
    </location>
</feature>
<dbReference type="InterPro" id="IPR042861">
    <property type="entry name" value="TEX11"/>
</dbReference>
<protein>
    <recommendedName>
        <fullName evidence="2">Protein ZIP4 homolog</fullName>
    </recommendedName>
</protein>
<dbReference type="STRING" id="137246.A0A401SBP3"/>
<dbReference type="PANTHER" id="PTHR47083:SF1">
    <property type="entry name" value="TESTIS-EXPRESSED PROTEIN 11"/>
    <property type="match status" value="1"/>
</dbReference>
<comment type="caution">
    <text evidence="4">The sequence shown here is derived from an EMBL/GenBank/DDBJ whole genome shotgun (WGS) entry which is preliminary data.</text>
</comment>
<evidence type="ECO:0000256" key="3">
    <source>
        <dbReference type="PROSITE-ProRule" id="PRU00339"/>
    </source>
</evidence>
<dbReference type="SUPFAM" id="SSF48452">
    <property type="entry name" value="TPR-like"/>
    <property type="match status" value="1"/>
</dbReference>
<dbReference type="InterPro" id="IPR011990">
    <property type="entry name" value="TPR-like_helical_dom_sf"/>
</dbReference>
<dbReference type="GO" id="GO:0007130">
    <property type="term" value="P:synaptonemal complex assembly"/>
    <property type="evidence" value="ECO:0007669"/>
    <property type="project" value="TreeGrafter"/>
</dbReference>
<dbReference type="GO" id="GO:0007060">
    <property type="term" value="P:male meiosis chromosome segregation"/>
    <property type="evidence" value="ECO:0007669"/>
    <property type="project" value="TreeGrafter"/>
</dbReference>
<sequence>MYTEKKTWEEMDVGLIFTEIKGLAEELLGKQSTRNVEEVIDKLYVKVTTLDEIARNKTMDTQVEEYAINLWNWAVTKRLESSINDEQRTKLRHVACKLVCLYDCAEPNEVTLQRQVLMFMKTGKSWLDCRKPLLADGFLDLALTSLEVLYAKLLAGYDGQSDINVLKNDVEKDLFKVHSYRAESAVIQCDHVNAVTCIQRCKDILLRIPKETGYLSLLCYNFGIDTYQQKKYEESAFWLSQSYDIGKIDKRYSPSSPVQAKVLRLLANVYLEWDVKQHQERALNAVILANQENPHPAGLFLKIKILLKGIFPDPVISAAVSDLLGKVSLDVCLEAAKLLLEHDRDDLSFEFLTTLSKQFETSHDIGKILLMHLMQLLQRGKDELAKQKIEDIIAGHYSGKRLSSDILTRFHIVLWEKATKNFEVQKCTEALQWYSYSLSFFSDGQLDQNLARLQRNRALCYLHLNHLEKAKEAVKAAEQIDPDNFFTQFNIYKIAILESDTQKAMEAIKAIGKLAEKSVECEHNIVTNRISVTDFLSLAAHFALENDQEDAARIAFEYLCEYSQDCNQLLTALRCLIRLVPSITGTDDQQTRFERLDSLKSYLKAAYEKLIVHVAEGKMTVELKSSEANWFRKIAWNLALQCENCPSRMRDFFTLSYQIASLTQAREHIQICWDIWATLKATVGAMESPAHYPSVCKKALKIAFSLQKKQPDKDVIRCSKLLHSLIQISLPTGLMEIESQVLEEVWWYYEEALMIIENSQEEYPEVEMLWLMTRAWNTGASLYSLGKYTEAEKWCGLGMRFLKHLGSLRASYESQMIGLYAEILDRMDREKKVLPVEE</sequence>
<dbReference type="OMA" id="NYETQMN"/>
<keyword evidence="3" id="KW-0802">TPR repeat</keyword>
<dbReference type="InterPro" id="IPR013940">
    <property type="entry name" value="Spo22/ZIP4/TEX11"/>
</dbReference>
<dbReference type="SMART" id="SM00028">
    <property type="entry name" value="TPR"/>
    <property type="match status" value="1"/>
</dbReference>
<keyword evidence="1" id="KW-0469">Meiosis</keyword>
<evidence type="ECO:0000256" key="1">
    <source>
        <dbReference type="ARBA" id="ARBA00023254"/>
    </source>
</evidence>
<dbReference type="PANTHER" id="PTHR47083">
    <property type="entry name" value="TESTIS-EXPRESSED PROTEIN 11"/>
    <property type="match status" value="1"/>
</dbReference>
<dbReference type="GO" id="GO:0000801">
    <property type="term" value="C:central element"/>
    <property type="evidence" value="ECO:0007669"/>
    <property type="project" value="TreeGrafter"/>
</dbReference>
<dbReference type="OrthoDB" id="65716at2759"/>
<evidence type="ECO:0000256" key="2">
    <source>
        <dbReference type="ARBA" id="ARBA00031845"/>
    </source>
</evidence>
<reference evidence="4 5" key="1">
    <citation type="journal article" date="2018" name="Nat. Ecol. Evol.">
        <title>Shark genomes provide insights into elasmobranch evolution and the origin of vertebrates.</title>
        <authorList>
            <person name="Hara Y"/>
            <person name="Yamaguchi K"/>
            <person name="Onimaru K"/>
            <person name="Kadota M"/>
            <person name="Koyanagi M"/>
            <person name="Keeley SD"/>
            <person name="Tatsumi K"/>
            <person name="Tanaka K"/>
            <person name="Motone F"/>
            <person name="Kageyama Y"/>
            <person name="Nozu R"/>
            <person name="Adachi N"/>
            <person name="Nishimura O"/>
            <person name="Nakagawa R"/>
            <person name="Tanegashima C"/>
            <person name="Kiyatake I"/>
            <person name="Matsumoto R"/>
            <person name="Murakumo K"/>
            <person name="Nishida K"/>
            <person name="Terakita A"/>
            <person name="Kuratani S"/>
            <person name="Sato K"/>
            <person name="Hyodo S Kuraku.S."/>
        </authorList>
    </citation>
    <scope>NUCLEOTIDE SEQUENCE [LARGE SCALE GENOMIC DNA]</scope>
</reference>
<proteinExistence type="predicted"/>
<evidence type="ECO:0000313" key="4">
    <source>
        <dbReference type="EMBL" id="GCC27827.1"/>
    </source>
</evidence>
<organism evidence="4 5">
    <name type="scientific">Chiloscyllium punctatum</name>
    <name type="common">Brownbanded bambooshark</name>
    <name type="synonym">Hemiscyllium punctatum</name>
    <dbReference type="NCBI Taxonomy" id="137246"/>
    <lineage>
        <taxon>Eukaryota</taxon>
        <taxon>Metazoa</taxon>
        <taxon>Chordata</taxon>
        <taxon>Craniata</taxon>
        <taxon>Vertebrata</taxon>
        <taxon>Chondrichthyes</taxon>
        <taxon>Elasmobranchii</taxon>
        <taxon>Galeomorphii</taxon>
        <taxon>Galeoidea</taxon>
        <taxon>Orectolobiformes</taxon>
        <taxon>Hemiscylliidae</taxon>
        <taxon>Chiloscyllium</taxon>
    </lineage>
</organism>
<evidence type="ECO:0000313" key="5">
    <source>
        <dbReference type="Proteomes" id="UP000287033"/>
    </source>
</evidence>
<dbReference type="Gene3D" id="1.25.40.10">
    <property type="entry name" value="Tetratricopeptide repeat domain"/>
    <property type="match status" value="1"/>
</dbReference>
<dbReference type="Proteomes" id="UP000287033">
    <property type="component" value="Unassembled WGS sequence"/>
</dbReference>
<dbReference type="PROSITE" id="PS50005">
    <property type="entry name" value="TPR"/>
    <property type="match status" value="1"/>
</dbReference>